<evidence type="ECO:0000256" key="1">
    <source>
        <dbReference type="SAM" id="Phobius"/>
    </source>
</evidence>
<proteinExistence type="predicted"/>
<evidence type="ECO:0000313" key="2">
    <source>
        <dbReference type="EMBL" id="WNO26082.1"/>
    </source>
</evidence>
<evidence type="ECO:0000313" key="3">
    <source>
        <dbReference type="Proteomes" id="UP001302726"/>
    </source>
</evidence>
<reference evidence="2 3" key="1">
    <citation type="submission" date="2023-08" db="EMBL/GenBank/DDBJ databases">
        <authorList>
            <person name="Bearden H.B."/>
            <person name="Frey A.C."/>
            <person name="Joo S.-Y."/>
            <person name="Kamran I.N."/>
            <person name="Lloyd G.E."/>
            <person name="Ohms H.J."/>
            <person name="Prayaga B.S."/>
            <person name="Spencer A.M."/>
            <person name="Gunewardana D.V."/>
            <person name="Tuisl T.J."/>
            <person name="Uhde A.K."/>
            <person name="Van-Hees R.D."/>
            <person name="Walther L.D."/>
            <person name="Wang S.Y."/>
            <person name="Woods E.A."/>
            <person name="Yates E.K."/>
            <person name="Khan H.A."/>
            <person name="Gomez J.L."/>
            <person name="Wire N.L."/>
            <person name="Adair T.L."/>
            <person name="Washington J.M."/>
            <person name="Ko C."/>
            <person name="Russell D.A."/>
            <person name="Jacobs-Sera D."/>
            <person name="Hatfull G.F."/>
        </authorList>
    </citation>
    <scope>NUCLEOTIDE SEQUENCE [LARGE SCALE GENOMIC DNA]</scope>
</reference>
<organism evidence="2 3">
    <name type="scientific">Arthrobacter phage Wildwest</name>
    <dbReference type="NCBI Taxonomy" id="3051767"/>
    <lineage>
        <taxon>Viruses</taxon>
        <taxon>Duplodnaviria</taxon>
        <taxon>Heunggongvirae</taxon>
        <taxon>Uroviricota</taxon>
        <taxon>Caudoviricetes</taxon>
        <taxon>Casidaviridae</taxon>
        <taxon>Manhattanvirus</taxon>
        <taxon>Manhattanvirus wildwest</taxon>
    </lineage>
</organism>
<keyword evidence="1" id="KW-0472">Membrane</keyword>
<keyword evidence="3" id="KW-1185">Reference proteome</keyword>
<protein>
    <submittedName>
        <fullName evidence="2">Membrane protein</fullName>
    </submittedName>
</protein>
<name>A0AA96HU28_9CAUD</name>
<gene>
    <name evidence="2" type="primary">63</name>
    <name evidence="2" type="ORF">SEA_WILDWEST_63</name>
</gene>
<dbReference type="Proteomes" id="UP001302726">
    <property type="component" value="Segment"/>
</dbReference>
<sequence length="45" mass="4922">MADYMTGLAAPVLFLLGVVSWALIIVGSVAAVAAVYWIGERWRKR</sequence>
<keyword evidence="1" id="KW-0812">Transmembrane</keyword>
<feature type="transmembrane region" description="Helical" evidence="1">
    <location>
        <begin position="12"/>
        <end position="38"/>
    </location>
</feature>
<accession>A0AA96HU28</accession>
<keyword evidence="1" id="KW-1133">Transmembrane helix</keyword>
<dbReference type="EMBL" id="OR521060">
    <property type="protein sequence ID" value="WNO26082.1"/>
    <property type="molecule type" value="Genomic_DNA"/>
</dbReference>